<evidence type="ECO:0000313" key="2">
    <source>
        <dbReference type="Proteomes" id="UP000296159"/>
    </source>
</evidence>
<dbReference type="EMBL" id="QDKH01000041">
    <property type="protein sequence ID" value="PWC10083.1"/>
    <property type="molecule type" value="Genomic_DNA"/>
</dbReference>
<comment type="caution">
    <text evidence="1">The sequence shown here is derived from an EMBL/GenBank/DDBJ whole genome shotgun (WGS) entry which is preliminary data.</text>
</comment>
<keyword evidence="2" id="KW-1185">Reference proteome</keyword>
<protein>
    <submittedName>
        <fullName evidence="1">Uncharacterized protein</fullName>
    </submittedName>
</protein>
<organism evidence="1 2">
    <name type="scientific">Brenneria corticis</name>
    <dbReference type="NCBI Taxonomy" id="2173106"/>
    <lineage>
        <taxon>Bacteria</taxon>
        <taxon>Pseudomonadati</taxon>
        <taxon>Pseudomonadota</taxon>
        <taxon>Gammaproteobacteria</taxon>
        <taxon>Enterobacterales</taxon>
        <taxon>Pectobacteriaceae</taxon>
        <taxon>Brenneria</taxon>
    </lineage>
</organism>
<gene>
    <name evidence="1" type="ORF">DDT56_22660</name>
</gene>
<sequence length="328" mass="38497">MMLFSNVHYMCEYSTSVVYSLRYIKGSMMIDNINFDVFDESLGVDGYYSLIRDVFFPNSTPESFDLALFPANERYYPKGSLFSRVRRIDQDTALKFYNGYISLSDFYPPNPKKINTSEGRFNAKNESIFYLADHPYVAMKECDISVNDYFLLSYFSSQKKMCFLEVENGNHPLSNLMYRLFLAKDKRFYPVINLVYSNLLKFDKYDGLVYKSVKVVGEHKIKGNWEGVSSIINLAITSENIKNFKFELSWMNFCDSNYMPVQYSIFYPLSPKKSKKLFKLNFLGNKKKFISISMVRNEELHIKYRKSKGQLHELKVSDQIPFKTVMKL</sequence>
<proteinExistence type="predicted"/>
<dbReference type="Proteomes" id="UP000296159">
    <property type="component" value="Unassembled WGS sequence"/>
</dbReference>
<evidence type="ECO:0000313" key="1">
    <source>
        <dbReference type="EMBL" id="PWC10083.1"/>
    </source>
</evidence>
<accession>A0A2U1TKZ3</accession>
<name>A0A2U1TKZ3_9GAMM</name>
<reference evidence="1 2" key="1">
    <citation type="submission" date="2018-04" db="EMBL/GenBank/DDBJ databases">
        <title>Brenneria corticis sp.nov.</title>
        <authorList>
            <person name="Li Y."/>
        </authorList>
    </citation>
    <scope>NUCLEOTIDE SEQUENCE [LARGE SCALE GENOMIC DNA]</scope>
    <source>
        <strain evidence="1 2">CFCC 11842</strain>
    </source>
</reference>
<dbReference type="AlphaFoldDB" id="A0A2U1TKZ3"/>